<accession>A0A1I5VJ40</accession>
<dbReference type="EMBL" id="FOXO01000017">
    <property type="protein sequence ID" value="SFQ07451.1"/>
    <property type="molecule type" value="Genomic_DNA"/>
</dbReference>
<organism evidence="1 2">
    <name type="scientific">Butyrivibrio proteoclasticus</name>
    <dbReference type="NCBI Taxonomy" id="43305"/>
    <lineage>
        <taxon>Bacteria</taxon>
        <taxon>Bacillati</taxon>
        <taxon>Bacillota</taxon>
        <taxon>Clostridia</taxon>
        <taxon>Lachnospirales</taxon>
        <taxon>Lachnospiraceae</taxon>
        <taxon>Butyrivibrio</taxon>
    </lineage>
</organism>
<protein>
    <submittedName>
        <fullName evidence="1">His-Xaa-Ser system protein HxsD</fullName>
    </submittedName>
</protein>
<dbReference type="InterPro" id="IPR023974">
    <property type="entry name" value="HxsD"/>
</dbReference>
<gene>
    <name evidence="1" type="ORF">SAMN04487928_11768</name>
</gene>
<dbReference type="OrthoDB" id="2003964at2"/>
<dbReference type="RefSeq" id="WP_074888893.1">
    <property type="nucleotide sequence ID" value="NZ_FOXO01000017.1"/>
</dbReference>
<dbReference type="NCBIfam" id="TIGR03976">
    <property type="entry name" value="chp_LLNDYxLRE"/>
    <property type="match status" value="1"/>
</dbReference>
<reference evidence="2" key="1">
    <citation type="submission" date="2016-10" db="EMBL/GenBank/DDBJ databases">
        <authorList>
            <person name="Varghese N."/>
            <person name="Submissions S."/>
        </authorList>
    </citation>
    <scope>NUCLEOTIDE SEQUENCE [LARGE SCALE GENOMIC DNA]</scope>
    <source>
        <strain evidence="2">P18</strain>
    </source>
</reference>
<proteinExistence type="predicted"/>
<keyword evidence="2" id="KW-1185">Reference proteome</keyword>
<evidence type="ECO:0000313" key="2">
    <source>
        <dbReference type="Proteomes" id="UP000182624"/>
    </source>
</evidence>
<name>A0A1I5VJ40_9FIRM</name>
<dbReference type="AlphaFoldDB" id="A0A1I5VJ40"/>
<dbReference type="Proteomes" id="UP000182624">
    <property type="component" value="Unassembled WGS sequence"/>
</dbReference>
<sequence>MTINYPVELYPKEVLIKASYQFLDQAYIHIDKKNDEYIVKISPKDGVPPISEGDFDNEMLAQAARFVISSRTKNIREITLGRAMASTIIEEEACFDEGDDIQDIDNILKDWFENE</sequence>
<evidence type="ECO:0000313" key="1">
    <source>
        <dbReference type="EMBL" id="SFQ07451.1"/>
    </source>
</evidence>